<keyword evidence="6" id="KW-0479">Metal-binding</keyword>
<organism evidence="12 13">
    <name type="scientific">Syntrophotalea acetylenica</name>
    <name type="common">Pelobacter acetylenicus</name>
    <dbReference type="NCBI Taxonomy" id="29542"/>
    <lineage>
        <taxon>Bacteria</taxon>
        <taxon>Pseudomonadati</taxon>
        <taxon>Thermodesulfobacteriota</taxon>
        <taxon>Desulfuromonadia</taxon>
        <taxon>Desulfuromonadales</taxon>
        <taxon>Syntrophotaleaceae</taxon>
        <taxon>Syntrophotalea</taxon>
    </lineage>
</organism>
<evidence type="ECO:0000256" key="6">
    <source>
        <dbReference type="ARBA" id="ARBA00022723"/>
    </source>
</evidence>
<keyword evidence="8" id="KW-0408">Iron</keyword>
<evidence type="ECO:0000256" key="5">
    <source>
        <dbReference type="ARBA" id="ARBA00022691"/>
    </source>
</evidence>
<dbReference type="GO" id="GO:0051539">
    <property type="term" value="F:4 iron, 4 sulfur cluster binding"/>
    <property type="evidence" value="ECO:0007669"/>
    <property type="project" value="UniProtKB-KW"/>
</dbReference>
<evidence type="ECO:0000256" key="2">
    <source>
        <dbReference type="ARBA" id="ARBA00009777"/>
    </source>
</evidence>
<dbReference type="InterPro" id="IPR001989">
    <property type="entry name" value="Radical_activat_CS"/>
</dbReference>
<dbReference type="PROSITE" id="PS00198">
    <property type="entry name" value="4FE4S_FER_1"/>
    <property type="match status" value="1"/>
</dbReference>
<reference evidence="12 13" key="1">
    <citation type="journal article" date="2017" name="Genome Announc.">
        <title>Complete Genome Sequences of Two Acetylene-Fermenting Pelobacter acetylenicus Strains.</title>
        <authorList>
            <person name="Sutton J.M."/>
            <person name="Baesman S.M."/>
            <person name="Fierst J.L."/>
            <person name="Poret-Peterson A.T."/>
            <person name="Oremland R.S."/>
            <person name="Dunlap D.S."/>
            <person name="Akob D.M."/>
        </authorList>
    </citation>
    <scope>NUCLEOTIDE SEQUENCE [LARGE SCALE GENOMIC DNA]</scope>
    <source>
        <strain evidence="12 13">DSM 3247</strain>
    </source>
</reference>
<dbReference type="SFLD" id="SFLDG01066">
    <property type="entry name" value="organic_radical-activating_enz"/>
    <property type="match status" value="1"/>
</dbReference>
<comment type="subunit">
    <text evidence="3">Monomer.</text>
</comment>
<keyword evidence="4" id="KW-0004">4Fe-4S</keyword>
<dbReference type="PROSITE" id="PS01087">
    <property type="entry name" value="RADICAL_ACTIVATING"/>
    <property type="match status" value="1"/>
</dbReference>
<keyword evidence="5" id="KW-0949">S-adenosyl-L-methionine</keyword>
<keyword evidence="7" id="KW-0560">Oxidoreductase</keyword>
<dbReference type="PROSITE" id="PS51918">
    <property type="entry name" value="RADICAL_SAM"/>
    <property type="match status" value="1"/>
</dbReference>
<comment type="similarity">
    <text evidence="2">Belongs to the organic radical-activating enzymes family.</text>
</comment>
<gene>
    <name evidence="12" type="ORF">A7E75_01605</name>
</gene>
<dbReference type="InterPro" id="IPR013785">
    <property type="entry name" value="Aldolase_TIM"/>
</dbReference>
<evidence type="ECO:0000256" key="4">
    <source>
        <dbReference type="ARBA" id="ARBA00022485"/>
    </source>
</evidence>
<accession>A0A1L3GJS0</accession>
<evidence type="ECO:0000256" key="1">
    <source>
        <dbReference type="ARBA" id="ARBA00001966"/>
    </source>
</evidence>
<dbReference type="SUPFAM" id="SSF54862">
    <property type="entry name" value="4Fe-4S ferredoxins"/>
    <property type="match status" value="1"/>
</dbReference>
<comment type="cofactor">
    <cofactor evidence="1">
        <name>[4Fe-4S] cluster</name>
        <dbReference type="ChEBI" id="CHEBI:49883"/>
    </cofactor>
</comment>
<proteinExistence type="inferred from homology"/>
<dbReference type="InterPro" id="IPR058240">
    <property type="entry name" value="rSAM_sf"/>
</dbReference>
<evidence type="ECO:0000256" key="9">
    <source>
        <dbReference type="ARBA" id="ARBA00023014"/>
    </source>
</evidence>
<dbReference type="InterPro" id="IPR040074">
    <property type="entry name" value="BssD/PflA/YjjW"/>
</dbReference>
<dbReference type="PANTHER" id="PTHR30352">
    <property type="entry name" value="PYRUVATE FORMATE-LYASE-ACTIVATING ENZYME"/>
    <property type="match status" value="1"/>
</dbReference>
<dbReference type="InterPro" id="IPR017900">
    <property type="entry name" value="4Fe4S_Fe_S_CS"/>
</dbReference>
<dbReference type="PIRSF" id="PIRSF000371">
    <property type="entry name" value="PFL_act_enz"/>
    <property type="match status" value="1"/>
</dbReference>
<dbReference type="SFLD" id="SFLDS00029">
    <property type="entry name" value="Radical_SAM"/>
    <property type="match status" value="1"/>
</dbReference>
<feature type="domain" description="Radical SAM core" evidence="11">
    <location>
        <begin position="16"/>
        <end position="305"/>
    </location>
</feature>
<dbReference type="GO" id="GO:0016491">
    <property type="term" value="F:oxidoreductase activity"/>
    <property type="evidence" value="ECO:0007669"/>
    <property type="project" value="UniProtKB-KW"/>
</dbReference>
<dbReference type="PANTHER" id="PTHR30352:SF4">
    <property type="entry name" value="PYRUVATE FORMATE-LYASE 2-ACTIVATING ENZYME"/>
    <property type="match status" value="1"/>
</dbReference>
<dbReference type="InterPro" id="IPR012839">
    <property type="entry name" value="Organic_radical_activase"/>
</dbReference>
<dbReference type="STRING" id="29542.A6070_10220"/>
<feature type="domain" description="4Fe-4S ferredoxin-type" evidence="10">
    <location>
        <begin position="47"/>
        <end position="82"/>
    </location>
</feature>
<evidence type="ECO:0000259" key="10">
    <source>
        <dbReference type="PROSITE" id="PS51379"/>
    </source>
</evidence>
<evidence type="ECO:0000256" key="7">
    <source>
        <dbReference type="ARBA" id="ARBA00023002"/>
    </source>
</evidence>
<dbReference type="GO" id="GO:0046872">
    <property type="term" value="F:metal ion binding"/>
    <property type="evidence" value="ECO:0007669"/>
    <property type="project" value="UniProtKB-KW"/>
</dbReference>
<dbReference type="SFLD" id="SFLDG01118">
    <property type="entry name" value="activating_enzymes__group_2"/>
    <property type="match status" value="1"/>
</dbReference>
<dbReference type="InterPro" id="IPR034457">
    <property type="entry name" value="Organic_radical-activating"/>
</dbReference>
<dbReference type="PROSITE" id="PS51379">
    <property type="entry name" value="4FE4S_FER_2"/>
    <property type="match status" value="2"/>
</dbReference>
<dbReference type="Proteomes" id="UP000182264">
    <property type="component" value="Chromosome"/>
</dbReference>
<evidence type="ECO:0000313" key="13">
    <source>
        <dbReference type="Proteomes" id="UP000182264"/>
    </source>
</evidence>
<keyword evidence="13" id="KW-1185">Reference proteome</keyword>
<dbReference type="Pfam" id="PF13353">
    <property type="entry name" value="Fer4_12"/>
    <property type="match status" value="1"/>
</dbReference>
<evidence type="ECO:0000256" key="8">
    <source>
        <dbReference type="ARBA" id="ARBA00023004"/>
    </source>
</evidence>
<dbReference type="InterPro" id="IPR017896">
    <property type="entry name" value="4Fe4S_Fe-S-bd"/>
</dbReference>
<sequence length="322" mass="35762">MDARGIVYSIQRYTVHDGPGTRTSVFLKGCTMSCLWCCNPESWDKNPEVAVYEQRCIGVEKCGYCLDACPFTSQGIFRISEEGLVAGIDRSLCTRCMACVDECPANALARWGEDMTVAQVMREVLKDREFFDETGGGITVSGGELFVQTPFVVELLKACRAAYVHTCIETALGVPWNLVAQALPYTEYVLTDIKHMDADKHRAYTGCDLALVLDNLKRLGRSGIPSVIRVPLIPGYNDSDENIEATARFIASEFGSTPRQVQVLQFHELGKTKYETLGKAYPLADMKKPLREDYVARLKSAIGILRNWGLPAYVGSNVKMTR</sequence>
<dbReference type="Gene3D" id="3.20.20.70">
    <property type="entry name" value="Aldolase class I"/>
    <property type="match status" value="1"/>
</dbReference>
<dbReference type="EMBL" id="CP015518">
    <property type="protein sequence ID" value="APG26130.1"/>
    <property type="molecule type" value="Genomic_DNA"/>
</dbReference>
<dbReference type="InterPro" id="IPR007197">
    <property type="entry name" value="rSAM"/>
</dbReference>
<dbReference type="Pfam" id="PF04055">
    <property type="entry name" value="Radical_SAM"/>
    <property type="match status" value="1"/>
</dbReference>
<protein>
    <recommendedName>
        <fullName evidence="14">Glycyl-radical enzyme activating protein</fullName>
    </recommendedName>
</protein>
<evidence type="ECO:0008006" key="14">
    <source>
        <dbReference type="Google" id="ProtNLM"/>
    </source>
</evidence>
<feature type="domain" description="4Fe-4S ferredoxin-type" evidence="10">
    <location>
        <begin position="84"/>
        <end position="114"/>
    </location>
</feature>
<name>A0A1L3GJS0_SYNAC</name>
<dbReference type="AlphaFoldDB" id="A0A1L3GJS0"/>
<dbReference type="NCBIfam" id="TIGR02494">
    <property type="entry name" value="PFLE_PFLC"/>
    <property type="match status" value="1"/>
</dbReference>
<dbReference type="SUPFAM" id="SSF102114">
    <property type="entry name" value="Radical SAM enzymes"/>
    <property type="match status" value="1"/>
</dbReference>
<keyword evidence="9" id="KW-0411">Iron-sulfur</keyword>
<dbReference type="Gene3D" id="3.30.70.20">
    <property type="match status" value="1"/>
</dbReference>
<evidence type="ECO:0000259" key="11">
    <source>
        <dbReference type="PROSITE" id="PS51918"/>
    </source>
</evidence>
<evidence type="ECO:0000256" key="3">
    <source>
        <dbReference type="ARBA" id="ARBA00011245"/>
    </source>
</evidence>
<evidence type="ECO:0000313" key="12">
    <source>
        <dbReference type="EMBL" id="APG26130.1"/>
    </source>
</evidence>